<dbReference type="EMBL" id="QETA01000008">
    <property type="protein sequence ID" value="PWF21215.1"/>
    <property type="molecule type" value="Genomic_DNA"/>
</dbReference>
<keyword evidence="9" id="KW-1185">Reference proteome</keyword>
<comment type="caution">
    <text evidence="8">The sequence shown here is derived from an EMBL/GenBank/DDBJ whole genome shotgun (WGS) entry which is preliminary data.</text>
</comment>
<comment type="subcellular location">
    <subcellularLocation>
        <location evidence="5">Secreted</location>
    </subcellularLocation>
    <subcellularLocation>
        <location evidence="5">Bacterial flagellum</location>
    </subcellularLocation>
</comment>
<dbReference type="Proteomes" id="UP000245212">
    <property type="component" value="Unassembled WGS sequence"/>
</dbReference>
<comment type="subunit">
    <text evidence="2 5">Homopentamer.</text>
</comment>
<dbReference type="AlphaFoldDB" id="A0A2V1JYS6"/>
<evidence type="ECO:0000256" key="3">
    <source>
        <dbReference type="ARBA" id="ARBA00023054"/>
    </source>
</evidence>
<dbReference type="InterPro" id="IPR040026">
    <property type="entry name" value="FliD"/>
</dbReference>
<keyword evidence="5" id="KW-0964">Secreted</keyword>
<keyword evidence="3 5" id="KW-0175">Coiled coil</keyword>
<dbReference type="Pfam" id="PF07195">
    <property type="entry name" value="FliD_C"/>
    <property type="match status" value="1"/>
</dbReference>
<dbReference type="Pfam" id="PF07196">
    <property type="entry name" value="Flagellin_IN"/>
    <property type="match status" value="1"/>
</dbReference>
<dbReference type="InterPro" id="IPR010810">
    <property type="entry name" value="Flagellin_hook_IN_motif"/>
</dbReference>
<feature type="domain" description="Flagellar hook-associated protein 2 N-terminal" evidence="6">
    <location>
        <begin position="14"/>
        <end position="120"/>
    </location>
</feature>
<comment type="function">
    <text evidence="5">Required for morphogenesis and for the elongation of the flagellar filament by facilitating polymerization of the flagellin monomers at the tip of growing filament. Forms a capping structure, which prevents flagellin subunits (transported through the central channel of the flagellum) from leaking out without polymerization at the distal end.</text>
</comment>
<dbReference type="InterPro" id="IPR010809">
    <property type="entry name" value="FliD_C"/>
</dbReference>
<evidence type="ECO:0000256" key="5">
    <source>
        <dbReference type="RuleBase" id="RU362066"/>
    </source>
</evidence>
<name>A0A2V1JYS6_9BURK</name>
<evidence type="ECO:0000313" key="9">
    <source>
        <dbReference type="Proteomes" id="UP000245212"/>
    </source>
</evidence>
<evidence type="ECO:0000256" key="4">
    <source>
        <dbReference type="ARBA" id="ARBA00023143"/>
    </source>
</evidence>
<reference evidence="9" key="1">
    <citation type="submission" date="2018-05" db="EMBL/GenBank/DDBJ databases">
        <authorList>
            <person name="Li Y."/>
        </authorList>
    </citation>
    <scope>NUCLEOTIDE SEQUENCE [LARGE SCALE GENOMIC DNA]</scope>
    <source>
        <strain evidence="9">3d-2-2</strain>
    </source>
</reference>
<evidence type="ECO:0000256" key="2">
    <source>
        <dbReference type="ARBA" id="ARBA00011255"/>
    </source>
</evidence>
<sequence length="489" mass="52664">MATSSIGSNLGAGSGLPLQEMIAKLRTVEEQPLILMRNQNSRYTSQLNAYESLKKSVTALQTAGKTLQRDPDSILDRDKHVNVFGTTSSTVIGGEGYMTATTGNGAIAGQYQITIQQLATRGVHSAQLDGVDRYEQMGTGGTITFQLKGDAADAKPRTLDLSKLKGTSLEEIVKGINDDKTLGVRATIINDGTTNHLQLSSADTGTEAEIVNVAVAGNTEVATLFGNLQQSDAQKAKDALFTVNGIAITSGSNSVKDAIQGITLDLTATTALDPNDPNSAHRQLQLQVEDDLTPASDAIKAFVNAYNAVLTQIDTYTRYNADSEDRTTDGVLSGDYTVRSIQGKLRETLSPTLSEGEIRTLSKLGITTNYKTGKLEIDETKLNEGLKDHAGDVSALFQGENGVVAKTNKITEDMLRNDENGLFFNRTEGIKESQKNLEKQFEAAQQRIEQTMATYEARFVALDTLVAQMQSTSSYLTQQITVLNGTRNS</sequence>
<dbReference type="InterPro" id="IPR003481">
    <property type="entry name" value="FliD_N"/>
</dbReference>
<dbReference type="GO" id="GO:0009421">
    <property type="term" value="C:bacterial-type flagellum filament cap"/>
    <property type="evidence" value="ECO:0007669"/>
    <property type="project" value="InterPro"/>
</dbReference>
<organism evidence="8 9">
    <name type="scientific">Corticimicrobacter populi</name>
    <dbReference type="NCBI Taxonomy" id="2175229"/>
    <lineage>
        <taxon>Bacteria</taxon>
        <taxon>Pseudomonadati</taxon>
        <taxon>Pseudomonadota</taxon>
        <taxon>Betaproteobacteria</taxon>
        <taxon>Burkholderiales</taxon>
        <taxon>Alcaligenaceae</taxon>
        <taxon>Corticimicrobacter</taxon>
    </lineage>
</organism>
<keyword evidence="4 5" id="KW-0975">Bacterial flagellum</keyword>
<dbReference type="RefSeq" id="WP_109063022.1">
    <property type="nucleotide sequence ID" value="NZ_QETA01000008.1"/>
</dbReference>
<evidence type="ECO:0000313" key="8">
    <source>
        <dbReference type="EMBL" id="PWF21215.1"/>
    </source>
</evidence>
<feature type="coiled-coil region" evidence="5">
    <location>
        <begin position="427"/>
        <end position="454"/>
    </location>
</feature>
<dbReference type="PANTHER" id="PTHR30288:SF0">
    <property type="entry name" value="FLAGELLAR HOOK-ASSOCIATED PROTEIN 2"/>
    <property type="match status" value="1"/>
</dbReference>
<dbReference type="GO" id="GO:0007155">
    <property type="term" value="P:cell adhesion"/>
    <property type="evidence" value="ECO:0007669"/>
    <property type="project" value="InterPro"/>
</dbReference>
<evidence type="ECO:0000259" key="7">
    <source>
        <dbReference type="Pfam" id="PF07195"/>
    </source>
</evidence>
<dbReference type="PANTHER" id="PTHR30288">
    <property type="entry name" value="FLAGELLAR CAP/ASSEMBLY PROTEIN FLID"/>
    <property type="match status" value="1"/>
</dbReference>
<evidence type="ECO:0000259" key="6">
    <source>
        <dbReference type="Pfam" id="PF02465"/>
    </source>
</evidence>
<dbReference type="GO" id="GO:0009424">
    <property type="term" value="C:bacterial-type flagellum hook"/>
    <property type="evidence" value="ECO:0007669"/>
    <property type="project" value="UniProtKB-UniRule"/>
</dbReference>
<feature type="domain" description="Flagellar hook-associated protein 2 C-terminal" evidence="7">
    <location>
        <begin position="236"/>
        <end position="471"/>
    </location>
</feature>
<dbReference type="Pfam" id="PF02465">
    <property type="entry name" value="FliD_N"/>
    <property type="match status" value="1"/>
</dbReference>
<comment type="similarity">
    <text evidence="1 5">Belongs to the FliD family.</text>
</comment>
<proteinExistence type="inferred from homology"/>
<dbReference type="GO" id="GO:0071973">
    <property type="term" value="P:bacterial-type flagellum-dependent cell motility"/>
    <property type="evidence" value="ECO:0007669"/>
    <property type="project" value="TreeGrafter"/>
</dbReference>
<evidence type="ECO:0000256" key="1">
    <source>
        <dbReference type="ARBA" id="ARBA00009764"/>
    </source>
</evidence>
<gene>
    <name evidence="8" type="ORF">DD235_15465</name>
</gene>
<accession>A0A2V1JYS6</accession>
<dbReference type="GO" id="GO:0005576">
    <property type="term" value="C:extracellular region"/>
    <property type="evidence" value="ECO:0007669"/>
    <property type="project" value="UniProtKB-SubCell"/>
</dbReference>
<protein>
    <recommendedName>
        <fullName evidence="5">Flagellar hook-associated protein 2</fullName>
        <shortName evidence="5">HAP2</shortName>
    </recommendedName>
    <alternativeName>
        <fullName evidence="5">Flagellar cap protein</fullName>
    </alternativeName>
</protein>